<evidence type="ECO:0000313" key="1">
    <source>
        <dbReference type="EMBL" id="QNR70382.1"/>
    </source>
</evidence>
<sequence>MSMNVHEVQWIAGQLENIAKSMKDSLKGREDLGDPVDNHHILMCVKQAFRLSKKAIDGLTPMSRDAFELFISELERDEDIALLLCTFLGFTREEISSLTVNAVLKGDSSDQRLLKALLERMSEEEILRISEDMDTRFTKLGILINKENMTYEYIRESGKAAGAFS</sequence>
<dbReference type="EMBL" id="CP061173">
    <property type="protein sequence ID" value="QNR70382.1"/>
    <property type="molecule type" value="Genomic_DNA"/>
</dbReference>
<keyword evidence="1" id="KW-0614">Plasmid</keyword>
<reference evidence="1 2" key="1">
    <citation type="submission" date="2020-09" db="EMBL/GenBank/DDBJ databases">
        <title>Characterization of Paenibacillus peoriae strain ZF390 with broad-spectrum antimicrobial activity as a potential biocontrol agent.</title>
        <authorList>
            <person name="Li L."/>
            <person name="Zhao Y."/>
            <person name="Li B."/>
            <person name="Xie X."/>
        </authorList>
    </citation>
    <scope>NUCLEOTIDE SEQUENCE [LARGE SCALE GENOMIC DNA]</scope>
    <source>
        <strain evidence="1 2">ZF390</strain>
        <plasmid evidence="1 2">pPlas1</plasmid>
    </source>
</reference>
<dbReference type="RefSeq" id="WP_190299689.1">
    <property type="nucleotide sequence ID" value="NZ_CP061173.1"/>
</dbReference>
<proteinExistence type="predicted"/>
<geneLocation type="plasmid" evidence="1 2">
    <name>pPlas1</name>
</geneLocation>
<gene>
    <name evidence="1" type="ORF">IAQ67_28935</name>
</gene>
<accession>A0A7H0YH24</accession>
<organism evidence="1 2">
    <name type="scientific">Paenibacillus peoriae</name>
    <dbReference type="NCBI Taxonomy" id="59893"/>
    <lineage>
        <taxon>Bacteria</taxon>
        <taxon>Bacillati</taxon>
        <taxon>Bacillota</taxon>
        <taxon>Bacilli</taxon>
        <taxon>Bacillales</taxon>
        <taxon>Paenibacillaceae</taxon>
        <taxon>Paenibacillus</taxon>
    </lineage>
</organism>
<name>A0A7H0YH24_9BACL</name>
<dbReference type="AlphaFoldDB" id="A0A7H0YH24"/>
<evidence type="ECO:0000313" key="2">
    <source>
        <dbReference type="Proteomes" id="UP000516384"/>
    </source>
</evidence>
<dbReference type="Proteomes" id="UP000516384">
    <property type="component" value="Plasmid pPlas1"/>
</dbReference>
<protein>
    <submittedName>
        <fullName evidence="1">Uncharacterized protein</fullName>
    </submittedName>
</protein>